<dbReference type="InterPro" id="IPR043919">
    <property type="entry name" value="DUF5758"/>
</dbReference>
<dbReference type="PANTHER" id="PTHR14136">
    <property type="entry name" value="BTB_POZ DOMAIN-CONTAINING PROTEIN KCTD9"/>
    <property type="match status" value="1"/>
</dbReference>
<organism evidence="1 2">
    <name type="scientific">Enterococcus florum</name>
    <dbReference type="NCBI Taxonomy" id="2480627"/>
    <lineage>
        <taxon>Bacteria</taxon>
        <taxon>Bacillati</taxon>
        <taxon>Bacillota</taxon>
        <taxon>Bacilli</taxon>
        <taxon>Lactobacillales</taxon>
        <taxon>Enterococcaceae</taxon>
        <taxon>Enterococcus</taxon>
    </lineage>
</organism>
<dbReference type="EMBL" id="BJCC01000024">
    <property type="protein sequence ID" value="GCF94910.1"/>
    <property type="molecule type" value="Genomic_DNA"/>
</dbReference>
<dbReference type="OrthoDB" id="2989145at2"/>
<dbReference type="AlphaFoldDB" id="A0A4P5PAD0"/>
<dbReference type="Proteomes" id="UP000290567">
    <property type="component" value="Unassembled WGS sequence"/>
</dbReference>
<dbReference type="Gene3D" id="2.160.20.80">
    <property type="entry name" value="E3 ubiquitin-protein ligase SopA"/>
    <property type="match status" value="1"/>
</dbReference>
<sequence length="210" mass="24006">MSAILTDHDYSYRNLPEANFHDIQFERVDFSHANLTKADFSNCLCIECDFSYAVLKEASFSSADLRGCNLQGADISGADMYFSMLEGANLTDLVYDDNTKYFKLYCPEEGPFLGYKKCFGFRIVQLLIPADARRTSATNNTCRCDKAKVLTIKDMYTNEDYDEAIAYADGSFVYRRGEWVEAKNFNPDRWVDSTGGINFFMTREEAESYL</sequence>
<protein>
    <recommendedName>
        <fullName evidence="3">Pentapeptide repeat-containing protein</fullName>
    </recommendedName>
</protein>
<comment type="caution">
    <text evidence="1">The sequence shown here is derived from an EMBL/GenBank/DDBJ whole genome shotgun (WGS) entry which is preliminary data.</text>
</comment>
<reference evidence="2" key="1">
    <citation type="submission" date="2019-02" db="EMBL/GenBank/DDBJ databases">
        <title>Draft genome sequence of Enterococcus sp. Gos25-1.</title>
        <authorList>
            <person name="Tanaka N."/>
            <person name="Shiwa Y."/>
            <person name="Fujita N."/>
        </authorList>
    </citation>
    <scope>NUCLEOTIDE SEQUENCE [LARGE SCALE GENOMIC DNA]</scope>
    <source>
        <strain evidence="2">Gos25-1</strain>
    </source>
</reference>
<accession>A0A4P5PAD0</accession>
<dbReference type="InterPro" id="IPR051082">
    <property type="entry name" value="Pentapeptide-BTB/POZ_domain"/>
</dbReference>
<keyword evidence="2" id="KW-1185">Reference proteome</keyword>
<dbReference type="PANTHER" id="PTHR14136:SF17">
    <property type="entry name" value="BTB_POZ DOMAIN-CONTAINING PROTEIN KCTD9"/>
    <property type="match status" value="1"/>
</dbReference>
<evidence type="ECO:0008006" key="3">
    <source>
        <dbReference type="Google" id="ProtNLM"/>
    </source>
</evidence>
<dbReference type="Pfam" id="PF19062">
    <property type="entry name" value="DUF5758"/>
    <property type="match status" value="1"/>
</dbReference>
<name>A0A4P5PAD0_9ENTE</name>
<dbReference type="Pfam" id="PF13599">
    <property type="entry name" value="Pentapeptide_4"/>
    <property type="match status" value="1"/>
</dbReference>
<proteinExistence type="predicted"/>
<evidence type="ECO:0000313" key="2">
    <source>
        <dbReference type="Proteomes" id="UP000290567"/>
    </source>
</evidence>
<evidence type="ECO:0000313" key="1">
    <source>
        <dbReference type="EMBL" id="GCF94910.1"/>
    </source>
</evidence>
<dbReference type="RefSeq" id="WP_146623308.1">
    <property type="nucleotide sequence ID" value="NZ_BJCC01000024.1"/>
</dbReference>
<dbReference type="SUPFAM" id="SSF141571">
    <property type="entry name" value="Pentapeptide repeat-like"/>
    <property type="match status" value="1"/>
</dbReference>
<dbReference type="InterPro" id="IPR001646">
    <property type="entry name" value="5peptide_repeat"/>
</dbReference>
<gene>
    <name evidence="1" type="ORF">NRIC_28010</name>
</gene>